<keyword evidence="5" id="KW-0560">Oxidoreductase</keyword>
<dbReference type="InterPro" id="IPR006181">
    <property type="entry name" value="D-amino_acid_oxidase_CS"/>
</dbReference>
<dbReference type="Gene3D" id="3.30.9.10">
    <property type="entry name" value="D-Amino Acid Oxidase, subunit A, domain 2"/>
    <property type="match status" value="1"/>
</dbReference>
<proteinExistence type="inferred from homology"/>
<dbReference type="Gene3D" id="3.40.50.720">
    <property type="entry name" value="NAD(P)-binding Rossmann-like Domain"/>
    <property type="match status" value="1"/>
</dbReference>
<evidence type="ECO:0000256" key="2">
    <source>
        <dbReference type="ARBA" id="ARBA00006730"/>
    </source>
</evidence>
<evidence type="ECO:0000313" key="8">
    <source>
        <dbReference type="Proteomes" id="UP000256328"/>
    </source>
</evidence>
<dbReference type="InterPro" id="IPR006076">
    <property type="entry name" value="FAD-dep_OxRdtase"/>
</dbReference>
<dbReference type="PANTHER" id="PTHR11530">
    <property type="entry name" value="D-AMINO ACID OXIDASE"/>
    <property type="match status" value="1"/>
</dbReference>
<dbReference type="PIRSF" id="PIRSF000189">
    <property type="entry name" value="D-aa_oxidase"/>
    <property type="match status" value="1"/>
</dbReference>
<sequence length="328" mass="36137">MPERICIVGAGITGLACASRLAETSRYEITIIGRDMPGDGGLAWASPWAGAVFQPLMTSDKSRQEMQKTCFKKYWDLAHQERSTGVKTYPMTEYLDARTTDDEMWYKDFMPNYRVVPKDQLPANCTFGVKYTTLAINPHIFLPLLMQDLISKGVKFVRREIKSIEEAKQLTSARIVVNASGLGAKALASDETVKPIRGQTMFVKSSFEELIMMDGAEYTYVIPRAGSGGVILGGIKSDRVDAEVDIALKSDILKRVNRLANNAFKDVDLSAVKDIVGFRPGRVGGLRIEREGDVVHAYGLGGAGYIWSWGLAEKVTNLIEGGLTKARI</sequence>
<comment type="caution">
    <text evidence="7">The sequence shown here is derived from an EMBL/GenBank/DDBJ whole genome shotgun (WGS) entry which is preliminary data.</text>
</comment>
<dbReference type="InterPro" id="IPR023209">
    <property type="entry name" value="DAO"/>
</dbReference>
<dbReference type="AlphaFoldDB" id="A0A3D8RCU7"/>
<feature type="domain" description="FAD dependent oxidoreductase" evidence="6">
    <location>
        <begin position="4"/>
        <end position="317"/>
    </location>
</feature>
<dbReference type="GO" id="GO:0071949">
    <property type="term" value="F:FAD binding"/>
    <property type="evidence" value="ECO:0007669"/>
    <property type="project" value="InterPro"/>
</dbReference>
<evidence type="ECO:0000256" key="1">
    <source>
        <dbReference type="ARBA" id="ARBA00001974"/>
    </source>
</evidence>
<keyword evidence="8" id="KW-1185">Reference proteome</keyword>
<keyword evidence="4" id="KW-0274">FAD</keyword>
<dbReference type="GO" id="GO:0003884">
    <property type="term" value="F:D-amino-acid oxidase activity"/>
    <property type="evidence" value="ECO:0007669"/>
    <property type="project" value="InterPro"/>
</dbReference>
<name>A0A3D8RCU7_9HELO</name>
<dbReference type="EMBL" id="PDLN01000011">
    <property type="protein sequence ID" value="RDW71877.1"/>
    <property type="molecule type" value="Genomic_DNA"/>
</dbReference>
<comment type="cofactor">
    <cofactor evidence="1">
        <name>FAD</name>
        <dbReference type="ChEBI" id="CHEBI:57692"/>
    </cofactor>
</comment>
<dbReference type="OrthoDB" id="2015447at2759"/>
<evidence type="ECO:0000256" key="4">
    <source>
        <dbReference type="ARBA" id="ARBA00022827"/>
    </source>
</evidence>
<dbReference type="GO" id="GO:0005737">
    <property type="term" value="C:cytoplasm"/>
    <property type="evidence" value="ECO:0007669"/>
    <property type="project" value="TreeGrafter"/>
</dbReference>
<dbReference type="Proteomes" id="UP000256328">
    <property type="component" value="Unassembled WGS sequence"/>
</dbReference>
<evidence type="ECO:0000259" key="6">
    <source>
        <dbReference type="Pfam" id="PF01266"/>
    </source>
</evidence>
<protein>
    <recommendedName>
        <fullName evidence="6">FAD dependent oxidoreductase domain-containing protein</fullName>
    </recommendedName>
</protein>
<reference evidence="7 8" key="1">
    <citation type="journal article" date="2018" name="IMA Fungus">
        <title>IMA Genome-F 9: Draft genome sequence of Annulohypoxylon stygium, Aspergillus mulundensis, Berkeleyomyces basicola (syn. Thielaviopsis basicola), Ceratocystis smalleyi, two Cercospora beticola strains, Coleophoma cylindrospora, Fusarium fracticaudum, Phialophora cf. hyalina, and Morchella septimelata.</title>
        <authorList>
            <person name="Wingfield B.D."/>
            <person name="Bills G.F."/>
            <person name="Dong Y."/>
            <person name="Huang W."/>
            <person name="Nel W.J."/>
            <person name="Swalarsk-Parry B.S."/>
            <person name="Vaghefi N."/>
            <person name="Wilken P.M."/>
            <person name="An Z."/>
            <person name="de Beer Z.W."/>
            <person name="De Vos L."/>
            <person name="Chen L."/>
            <person name="Duong T.A."/>
            <person name="Gao Y."/>
            <person name="Hammerbacher A."/>
            <person name="Kikkert J.R."/>
            <person name="Li Y."/>
            <person name="Li H."/>
            <person name="Li K."/>
            <person name="Li Q."/>
            <person name="Liu X."/>
            <person name="Ma X."/>
            <person name="Naidoo K."/>
            <person name="Pethybridge S.J."/>
            <person name="Sun J."/>
            <person name="Steenkamp E.T."/>
            <person name="van der Nest M.A."/>
            <person name="van Wyk S."/>
            <person name="Wingfield M.J."/>
            <person name="Xiong C."/>
            <person name="Yue Q."/>
            <person name="Zhang X."/>
        </authorList>
    </citation>
    <scope>NUCLEOTIDE SEQUENCE [LARGE SCALE GENOMIC DNA]</scope>
    <source>
        <strain evidence="7 8">BP5796</strain>
    </source>
</reference>
<dbReference type="SUPFAM" id="SSF54373">
    <property type="entry name" value="FAD-linked reductases, C-terminal domain"/>
    <property type="match status" value="1"/>
</dbReference>
<dbReference type="PROSITE" id="PS00677">
    <property type="entry name" value="DAO"/>
    <property type="match status" value="1"/>
</dbReference>
<dbReference type="GO" id="GO:0019478">
    <property type="term" value="P:D-amino acid catabolic process"/>
    <property type="evidence" value="ECO:0007669"/>
    <property type="project" value="TreeGrafter"/>
</dbReference>
<dbReference type="Pfam" id="PF01266">
    <property type="entry name" value="DAO"/>
    <property type="match status" value="1"/>
</dbReference>
<evidence type="ECO:0000313" key="7">
    <source>
        <dbReference type="EMBL" id="RDW71877.1"/>
    </source>
</evidence>
<evidence type="ECO:0000256" key="5">
    <source>
        <dbReference type="ARBA" id="ARBA00023002"/>
    </source>
</evidence>
<organism evidence="7 8">
    <name type="scientific">Coleophoma crateriformis</name>
    <dbReference type="NCBI Taxonomy" id="565419"/>
    <lineage>
        <taxon>Eukaryota</taxon>
        <taxon>Fungi</taxon>
        <taxon>Dikarya</taxon>
        <taxon>Ascomycota</taxon>
        <taxon>Pezizomycotina</taxon>
        <taxon>Leotiomycetes</taxon>
        <taxon>Helotiales</taxon>
        <taxon>Dermateaceae</taxon>
        <taxon>Coleophoma</taxon>
    </lineage>
</organism>
<evidence type="ECO:0000256" key="3">
    <source>
        <dbReference type="ARBA" id="ARBA00022630"/>
    </source>
</evidence>
<dbReference type="SUPFAM" id="SSF51971">
    <property type="entry name" value="Nucleotide-binding domain"/>
    <property type="match status" value="1"/>
</dbReference>
<accession>A0A3D8RCU7</accession>
<dbReference type="PANTHER" id="PTHR11530:SF11">
    <property type="entry name" value="D-ASPARTATE OXIDASE"/>
    <property type="match status" value="1"/>
</dbReference>
<comment type="similarity">
    <text evidence="2">Belongs to the DAMOX/DASOX family.</text>
</comment>
<gene>
    <name evidence="7" type="ORF">BP5796_07911</name>
</gene>
<dbReference type="PROSITE" id="PS51257">
    <property type="entry name" value="PROKAR_LIPOPROTEIN"/>
    <property type="match status" value="1"/>
</dbReference>
<keyword evidence="3" id="KW-0285">Flavoprotein</keyword>